<keyword evidence="1" id="KW-0812">Transmembrane</keyword>
<protein>
    <submittedName>
        <fullName evidence="2">Uncharacterized protein</fullName>
    </submittedName>
</protein>
<dbReference type="STRING" id="393762.SAMN05660472_00028"/>
<organism evidence="2 3">
    <name type="scientific">Natronincola ferrireducens</name>
    <dbReference type="NCBI Taxonomy" id="393762"/>
    <lineage>
        <taxon>Bacteria</taxon>
        <taxon>Bacillati</taxon>
        <taxon>Bacillota</taxon>
        <taxon>Clostridia</taxon>
        <taxon>Peptostreptococcales</taxon>
        <taxon>Natronincolaceae</taxon>
        <taxon>Natronincola</taxon>
    </lineage>
</organism>
<sequence>MENFTSKFALGSGKMFNLIINIAFLTILLVPIVILFLTFIKITGEDIRKSLSIKKENAFYSPKEKRQAMEGLRRIK</sequence>
<feature type="transmembrane region" description="Helical" evidence="1">
    <location>
        <begin position="15"/>
        <end position="40"/>
    </location>
</feature>
<evidence type="ECO:0000256" key="1">
    <source>
        <dbReference type="SAM" id="Phobius"/>
    </source>
</evidence>
<reference evidence="2 3" key="1">
    <citation type="submission" date="2016-10" db="EMBL/GenBank/DDBJ databases">
        <authorList>
            <person name="de Groot N.N."/>
        </authorList>
    </citation>
    <scope>NUCLEOTIDE SEQUENCE [LARGE SCALE GENOMIC DNA]</scope>
    <source>
        <strain evidence="2 3">DSM 18346</strain>
    </source>
</reference>
<evidence type="ECO:0000313" key="3">
    <source>
        <dbReference type="Proteomes" id="UP000198718"/>
    </source>
</evidence>
<evidence type="ECO:0000313" key="2">
    <source>
        <dbReference type="EMBL" id="SDJ81356.1"/>
    </source>
</evidence>
<keyword evidence="1" id="KW-1133">Transmembrane helix</keyword>
<dbReference type="EMBL" id="FNFP01000001">
    <property type="protein sequence ID" value="SDJ81356.1"/>
    <property type="molecule type" value="Genomic_DNA"/>
</dbReference>
<accession>A0A1G8WTE0</accession>
<proteinExistence type="predicted"/>
<gene>
    <name evidence="2" type="ORF">SAMN05660472_00028</name>
</gene>
<keyword evidence="3" id="KW-1185">Reference proteome</keyword>
<dbReference type="AlphaFoldDB" id="A0A1G8WTE0"/>
<dbReference type="Proteomes" id="UP000198718">
    <property type="component" value="Unassembled WGS sequence"/>
</dbReference>
<name>A0A1G8WTE0_9FIRM</name>
<keyword evidence="1" id="KW-0472">Membrane</keyword>